<feature type="region of interest" description="Disordered" evidence="1">
    <location>
        <begin position="101"/>
        <end position="129"/>
    </location>
</feature>
<keyword evidence="4" id="KW-1185">Reference proteome</keyword>
<keyword evidence="2" id="KW-1133">Transmembrane helix</keyword>
<gene>
    <name evidence="3" type="ORF">ACFP3V_02675</name>
</gene>
<comment type="caution">
    <text evidence="3">The sequence shown here is derived from an EMBL/GenBank/DDBJ whole genome shotgun (WGS) entry which is preliminary data.</text>
</comment>
<protein>
    <submittedName>
        <fullName evidence="3">Uncharacterized protein</fullName>
    </submittedName>
</protein>
<evidence type="ECO:0000313" key="3">
    <source>
        <dbReference type="EMBL" id="MFC5906127.1"/>
    </source>
</evidence>
<accession>A0ABW1FY07</accession>
<organism evidence="3 4">
    <name type="scientific">Streptacidiphilus monticola</name>
    <dbReference type="NCBI Taxonomy" id="2161674"/>
    <lineage>
        <taxon>Bacteria</taxon>
        <taxon>Bacillati</taxon>
        <taxon>Actinomycetota</taxon>
        <taxon>Actinomycetes</taxon>
        <taxon>Kitasatosporales</taxon>
        <taxon>Streptomycetaceae</taxon>
        <taxon>Streptacidiphilus</taxon>
    </lineage>
</organism>
<evidence type="ECO:0000256" key="1">
    <source>
        <dbReference type="SAM" id="MobiDB-lite"/>
    </source>
</evidence>
<keyword evidence="2" id="KW-0812">Transmembrane</keyword>
<name>A0ABW1FY07_9ACTN</name>
<sequence length="170" mass="17857">MEVPRPPRPARLRVRLGWLAGAAGAALLVLGWYGISGERYAERQLPYLASATVPGAALVIAAAVLLAGGSGPDRHAEQQEARLAELQRQLDLLTQLLAEQRAASPAASGPPSGGADDAPPADGEPGFYLVPGGRTFHRAGCLLLHGRQDVRPLEAAEGLRPCPLCDPREH</sequence>
<feature type="transmembrane region" description="Helical" evidence="2">
    <location>
        <begin position="47"/>
        <end position="68"/>
    </location>
</feature>
<feature type="compositionally biased region" description="Low complexity" evidence="1">
    <location>
        <begin position="101"/>
        <end position="126"/>
    </location>
</feature>
<dbReference type="RefSeq" id="WP_380579244.1">
    <property type="nucleotide sequence ID" value="NZ_JBHSQJ010000008.1"/>
</dbReference>
<evidence type="ECO:0000256" key="2">
    <source>
        <dbReference type="SAM" id="Phobius"/>
    </source>
</evidence>
<reference evidence="4" key="1">
    <citation type="journal article" date="2019" name="Int. J. Syst. Evol. Microbiol.">
        <title>The Global Catalogue of Microorganisms (GCM) 10K type strain sequencing project: providing services to taxonomists for standard genome sequencing and annotation.</title>
        <authorList>
            <consortium name="The Broad Institute Genomics Platform"/>
            <consortium name="The Broad Institute Genome Sequencing Center for Infectious Disease"/>
            <person name="Wu L."/>
            <person name="Ma J."/>
        </authorList>
    </citation>
    <scope>NUCLEOTIDE SEQUENCE [LARGE SCALE GENOMIC DNA]</scope>
    <source>
        <strain evidence="4">JCM 4816</strain>
    </source>
</reference>
<proteinExistence type="predicted"/>
<dbReference type="Proteomes" id="UP001596174">
    <property type="component" value="Unassembled WGS sequence"/>
</dbReference>
<keyword evidence="2" id="KW-0472">Membrane</keyword>
<feature type="transmembrane region" description="Helical" evidence="2">
    <location>
        <begin position="12"/>
        <end position="35"/>
    </location>
</feature>
<evidence type="ECO:0000313" key="4">
    <source>
        <dbReference type="Proteomes" id="UP001596174"/>
    </source>
</evidence>
<dbReference type="EMBL" id="JBHSQJ010000008">
    <property type="protein sequence ID" value="MFC5906127.1"/>
    <property type="molecule type" value="Genomic_DNA"/>
</dbReference>